<reference evidence="1 2" key="1">
    <citation type="journal article" date="2019" name="Sci. Rep.">
        <title>Orb-weaving spider Araneus ventricosus genome elucidates the spidroin gene catalogue.</title>
        <authorList>
            <person name="Kono N."/>
            <person name="Nakamura H."/>
            <person name="Ohtoshi R."/>
            <person name="Moran D.A.P."/>
            <person name="Shinohara A."/>
            <person name="Yoshida Y."/>
            <person name="Fujiwara M."/>
            <person name="Mori M."/>
            <person name="Tomita M."/>
            <person name="Arakawa K."/>
        </authorList>
    </citation>
    <scope>NUCLEOTIDE SEQUENCE [LARGE SCALE GENOMIC DNA]</scope>
</reference>
<gene>
    <name evidence="1" type="ORF">AVEN_127965_1</name>
</gene>
<organism evidence="1 2">
    <name type="scientific">Araneus ventricosus</name>
    <name type="common">Orbweaver spider</name>
    <name type="synonym">Epeira ventricosa</name>
    <dbReference type="NCBI Taxonomy" id="182803"/>
    <lineage>
        <taxon>Eukaryota</taxon>
        <taxon>Metazoa</taxon>
        <taxon>Ecdysozoa</taxon>
        <taxon>Arthropoda</taxon>
        <taxon>Chelicerata</taxon>
        <taxon>Arachnida</taxon>
        <taxon>Araneae</taxon>
        <taxon>Araneomorphae</taxon>
        <taxon>Entelegynae</taxon>
        <taxon>Araneoidea</taxon>
        <taxon>Araneidae</taxon>
        <taxon>Araneus</taxon>
    </lineage>
</organism>
<comment type="caution">
    <text evidence="1">The sequence shown here is derived from an EMBL/GenBank/DDBJ whole genome shotgun (WGS) entry which is preliminary data.</text>
</comment>
<keyword evidence="2" id="KW-1185">Reference proteome</keyword>
<dbReference type="OrthoDB" id="4327074at2759"/>
<name>A0A4Y1ZZ29_ARAVE</name>
<dbReference type="Proteomes" id="UP000499080">
    <property type="component" value="Unassembled WGS sequence"/>
</dbReference>
<dbReference type="EMBL" id="BGPR01000002">
    <property type="protein sequence ID" value="GBL72733.1"/>
    <property type="molecule type" value="Genomic_DNA"/>
</dbReference>
<evidence type="ECO:0000313" key="2">
    <source>
        <dbReference type="Proteomes" id="UP000499080"/>
    </source>
</evidence>
<accession>A0A4Y1ZZ29</accession>
<sequence>MIKSSLVTDRSSIKQSSASIENYQISSDSTTNGNVNLSQNIVTNLSSSGHMFVNAPIPGTSTSETTVSSEIVQPYSKALPRIIKRFRKRAKSAILTSTPEKQKIEELLKRA</sequence>
<protein>
    <submittedName>
        <fullName evidence="1">Uncharacterized protein</fullName>
    </submittedName>
</protein>
<proteinExistence type="predicted"/>
<evidence type="ECO:0000313" key="1">
    <source>
        <dbReference type="EMBL" id="GBL72733.1"/>
    </source>
</evidence>
<dbReference type="AlphaFoldDB" id="A0A4Y1ZZ29"/>